<organism evidence="2 3">
    <name type="scientific">Carboxydichorda subterranea</name>
    <dbReference type="NCBI Taxonomy" id="3109565"/>
    <lineage>
        <taxon>Bacteria</taxon>
        <taxon>Bacillati</taxon>
        <taxon>Bacillota</taxon>
        <taxon>Limnochordia</taxon>
        <taxon>Limnochordales</taxon>
        <taxon>Geochordaceae</taxon>
        <taxon>Carboxydichorda</taxon>
    </lineage>
</organism>
<reference evidence="2 3" key="1">
    <citation type="journal article" date="2024" name="Front. Microbiol.">
        <title>Novel thermophilic genera Geochorda gen. nov. and Carboxydochorda gen. nov. from the deep terrestrial subsurface reveal the ecophysiological diversity in the class Limnochordia.</title>
        <authorList>
            <person name="Karnachuk O.V."/>
            <person name="Lukina A.P."/>
            <person name="Avakyan M.R."/>
            <person name="Kadnikov V.V."/>
            <person name="Begmatov S."/>
            <person name="Beletsky A.V."/>
            <person name="Vlasova K.G."/>
            <person name="Novikov A.A."/>
            <person name="Shcherbakova V.A."/>
            <person name="Mardanov A.V."/>
            <person name="Ravin N.V."/>
        </authorList>
    </citation>
    <scope>NUCLEOTIDE SEQUENCE [LARGE SCALE GENOMIC DNA]</scope>
    <source>
        <strain evidence="2 3">L945</strain>
    </source>
</reference>
<dbReference type="CDD" id="cd04301">
    <property type="entry name" value="NAT_SF"/>
    <property type="match status" value="1"/>
</dbReference>
<dbReference type="InterPro" id="IPR016181">
    <property type="entry name" value="Acyl_CoA_acyltransferase"/>
</dbReference>
<dbReference type="PANTHER" id="PTHR43415">
    <property type="entry name" value="SPERMIDINE N(1)-ACETYLTRANSFERASE"/>
    <property type="match status" value="1"/>
</dbReference>
<evidence type="ECO:0000313" key="3">
    <source>
        <dbReference type="Proteomes" id="UP001332192"/>
    </source>
</evidence>
<accession>A0ABZ1C2H5</accession>
<evidence type="ECO:0000313" key="2">
    <source>
        <dbReference type="EMBL" id="WRP18946.1"/>
    </source>
</evidence>
<dbReference type="PANTHER" id="PTHR43415:SF3">
    <property type="entry name" value="GNAT-FAMILY ACETYLTRANSFERASE"/>
    <property type="match status" value="1"/>
</dbReference>
<dbReference type="InterPro" id="IPR000182">
    <property type="entry name" value="GNAT_dom"/>
</dbReference>
<protein>
    <submittedName>
        <fullName evidence="2">GNAT family N-acetyltransferase</fullName>
    </submittedName>
</protein>
<proteinExistence type="predicted"/>
<evidence type="ECO:0000259" key="1">
    <source>
        <dbReference type="PROSITE" id="PS51186"/>
    </source>
</evidence>
<gene>
    <name evidence="2" type="ORF">U7230_08655</name>
</gene>
<feature type="domain" description="N-acetyltransferase" evidence="1">
    <location>
        <begin position="1"/>
        <end position="160"/>
    </location>
</feature>
<keyword evidence="3" id="KW-1185">Reference proteome</keyword>
<name>A0ABZ1C2H5_9FIRM</name>
<dbReference type="Proteomes" id="UP001332192">
    <property type="component" value="Chromosome"/>
</dbReference>
<dbReference type="EMBL" id="CP141615">
    <property type="protein sequence ID" value="WRP18946.1"/>
    <property type="molecule type" value="Genomic_DNA"/>
</dbReference>
<dbReference type="Pfam" id="PF13302">
    <property type="entry name" value="Acetyltransf_3"/>
    <property type="match status" value="1"/>
</dbReference>
<sequence length="169" mass="18950">MEATPELLPELLQVFASNPFYVSLTEGPDGYDLPKLQRDWEVAATTPGRHMWAICRKPDGAAVGMVDFLDENPSDHVPWIGLLIIRGDLQGQGYGTEALQALLDHFRRDRGWTTVRIGVIASNTAALAWWQRRGFQPIGTVHRRLPAGECEIVRLERRLDTAALPRRAP</sequence>
<dbReference type="SUPFAM" id="SSF55729">
    <property type="entry name" value="Acyl-CoA N-acyltransferases (Nat)"/>
    <property type="match status" value="1"/>
</dbReference>
<dbReference type="Gene3D" id="3.40.630.30">
    <property type="match status" value="1"/>
</dbReference>
<dbReference type="PROSITE" id="PS51186">
    <property type="entry name" value="GNAT"/>
    <property type="match status" value="1"/>
</dbReference>
<dbReference type="RefSeq" id="WP_324718216.1">
    <property type="nucleotide sequence ID" value="NZ_CP141615.1"/>
</dbReference>